<dbReference type="SUPFAM" id="SSF159664">
    <property type="entry name" value="CobE/GbiG C-terminal domain-like"/>
    <property type="match status" value="1"/>
</dbReference>
<evidence type="ECO:0000313" key="3">
    <source>
        <dbReference type="Proteomes" id="UP001218364"/>
    </source>
</evidence>
<dbReference type="Gene3D" id="3.30.420.180">
    <property type="entry name" value="CobE/GbiG C-terminal domain"/>
    <property type="match status" value="1"/>
</dbReference>
<dbReference type="EMBL" id="JARCJK010000008">
    <property type="protein sequence ID" value="MDE4167210.1"/>
    <property type="molecule type" value="Genomic_DNA"/>
</dbReference>
<dbReference type="RefSeq" id="WP_274839955.1">
    <property type="nucleotide sequence ID" value="NZ_JARCJF010000008.1"/>
</dbReference>
<reference evidence="2 3" key="1">
    <citation type="submission" date="2023-02" db="EMBL/GenBank/DDBJ databases">
        <title>Population genomics of bacteria associated with diatom.</title>
        <authorList>
            <person name="Xie J."/>
            <person name="Wang H."/>
        </authorList>
    </citation>
    <scope>NUCLEOTIDE SEQUENCE [LARGE SCALE GENOMIC DNA]</scope>
    <source>
        <strain evidence="2 3">PT47_8</strain>
    </source>
</reference>
<proteinExistence type="predicted"/>
<accession>A0ABD4XDY6</accession>
<evidence type="ECO:0000313" key="2">
    <source>
        <dbReference type="EMBL" id="MDE4167210.1"/>
    </source>
</evidence>
<protein>
    <submittedName>
        <fullName evidence="2">Cobalamin biosynthesis protein</fullName>
    </submittedName>
</protein>
<evidence type="ECO:0000259" key="1">
    <source>
        <dbReference type="Pfam" id="PF01890"/>
    </source>
</evidence>
<dbReference type="Proteomes" id="UP001218364">
    <property type="component" value="Unassembled WGS sequence"/>
</dbReference>
<organism evidence="2 3">
    <name type="scientific">Phaeobacter gallaeciensis</name>
    <dbReference type="NCBI Taxonomy" id="60890"/>
    <lineage>
        <taxon>Bacteria</taxon>
        <taxon>Pseudomonadati</taxon>
        <taxon>Pseudomonadota</taxon>
        <taxon>Alphaproteobacteria</taxon>
        <taxon>Rhodobacterales</taxon>
        <taxon>Roseobacteraceae</taxon>
        <taxon>Phaeobacter</taxon>
    </lineage>
</organism>
<dbReference type="InterPro" id="IPR036518">
    <property type="entry name" value="CobE/GbiG_C_sf"/>
</dbReference>
<feature type="domain" description="CobE/GbiG C-terminal" evidence="1">
    <location>
        <begin position="3"/>
        <end position="120"/>
    </location>
</feature>
<gene>
    <name evidence="2" type="ORF">PXK24_16055</name>
</gene>
<comment type="caution">
    <text evidence="2">The sequence shown here is derived from an EMBL/GenBank/DDBJ whole genome shotgun (WGS) entry which is preliminary data.</text>
</comment>
<sequence length="125" mass="12775">MKVAGLGFRKAATVADLRAALALTEYQPDALASLAAKVESPAFQALAAELNLPMIALSEEAIAGLETPTLSPRIKTRFTTGSLAEAAALCGACHGRTTATARLLVPRVVTADGLATAAIAERLTS</sequence>
<dbReference type="AlphaFoldDB" id="A0ABD4XDY6"/>
<dbReference type="Pfam" id="PF01890">
    <property type="entry name" value="CbiG_C"/>
    <property type="match status" value="1"/>
</dbReference>
<name>A0ABD4XDY6_9RHOB</name>
<dbReference type="InterPro" id="IPR002750">
    <property type="entry name" value="CobE/GbiG_C"/>
</dbReference>